<dbReference type="EC" id="2.6.1.102" evidence="8"/>
<dbReference type="FunFam" id="3.40.640.10:FF:000090">
    <property type="entry name" value="Pyridoxal phosphate-dependent aminotransferase"/>
    <property type="match status" value="1"/>
</dbReference>
<evidence type="ECO:0000256" key="5">
    <source>
        <dbReference type="ARBA" id="ARBA00022898"/>
    </source>
</evidence>
<feature type="modified residue" description="N6-(pyridoxal phosphate)lysine" evidence="11">
    <location>
        <position position="187"/>
    </location>
</feature>
<dbReference type="GO" id="GO:0102933">
    <property type="term" value="F:GDP-4-dehydro-6-deoxy-D-mannose-4-aminotransferase activity"/>
    <property type="evidence" value="ECO:0007669"/>
    <property type="project" value="UniProtKB-EC"/>
</dbReference>
<accession>A0A1Y6D4S2</accession>
<comment type="pathway">
    <text evidence="2">Bacterial outer membrane biogenesis; LPS O-antigen biosynthesis.</text>
</comment>
<dbReference type="PANTHER" id="PTHR30244:SF34">
    <property type="entry name" value="DTDP-4-AMINO-4,6-DIDEOXYGALACTOSE TRANSAMINASE"/>
    <property type="match status" value="1"/>
</dbReference>
<sequence>MINIPFAKPSIGEGEIAAVIEVLKSGWVSQGPKVAEFERAFAGYVGAEHACAVSNCTAALHLALLALGVGVDDEVITVSHSFIATANAIRYCSAKPIFVDIDPETYNLDAARLESAISNRTKAILCVHQLGMPCDLPRIVKIAARYGLRVVEDAACGIGSEIRINGRWDKIGQPHGDIACFSFHPRKVITTGEGGMLTTRDPELDNNLRRLRQHYMSVPDTARHQSTQVIFEDYQKLGFNYRMTDIQAAIGLEQLKRLPDLVGRRRELASRYRALLSDIPGVIPPMEPEWARSTWQSYSVRLPEGKDQRRVMQYMLDMGVSTRRGVMCAHRESAHPPGTWTCGTAYRGHICGPGRCPSLWHSEAAQDHTIILPLFPLLTFEQQNQVVAALESALVHR</sequence>
<dbReference type="Proteomes" id="UP000192923">
    <property type="component" value="Unassembled WGS sequence"/>
</dbReference>
<keyword evidence="3" id="KW-0032">Aminotransferase</keyword>
<evidence type="ECO:0000256" key="4">
    <source>
        <dbReference type="ARBA" id="ARBA00022679"/>
    </source>
</evidence>
<proteinExistence type="inferred from homology"/>
<organism evidence="13 14">
    <name type="scientific">Methylomagnum ishizawai</name>
    <dbReference type="NCBI Taxonomy" id="1760988"/>
    <lineage>
        <taxon>Bacteria</taxon>
        <taxon>Pseudomonadati</taxon>
        <taxon>Pseudomonadota</taxon>
        <taxon>Gammaproteobacteria</taxon>
        <taxon>Methylococcales</taxon>
        <taxon>Methylococcaceae</taxon>
        <taxon>Methylomagnum</taxon>
    </lineage>
</organism>
<dbReference type="InterPro" id="IPR000653">
    <property type="entry name" value="DegT/StrS_aminotransferase"/>
</dbReference>
<dbReference type="CDD" id="cd00616">
    <property type="entry name" value="AHBA_syn"/>
    <property type="match status" value="1"/>
</dbReference>
<dbReference type="Gene3D" id="3.90.1150.10">
    <property type="entry name" value="Aspartate Aminotransferase, domain 1"/>
    <property type="match status" value="1"/>
</dbReference>
<dbReference type="PANTHER" id="PTHR30244">
    <property type="entry name" value="TRANSAMINASE"/>
    <property type="match status" value="1"/>
</dbReference>
<keyword evidence="5 11" id="KW-0663">Pyridoxal phosphate</keyword>
<evidence type="ECO:0000256" key="6">
    <source>
        <dbReference type="ARBA" id="ARBA00037999"/>
    </source>
</evidence>
<evidence type="ECO:0000313" key="13">
    <source>
        <dbReference type="EMBL" id="SMF97667.1"/>
    </source>
</evidence>
<dbReference type="InterPro" id="IPR015422">
    <property type="entry name" value="PyrdxlP-dep_Trfase_small"/>
</dbReference>
<comment type="catalytic activity">
    <reaction evidence="7">
        <text>GDP-alpha-D-perosamine + 2-oxoglutarate = GDP-4-dehydro-alpha-D-rhamnose + L-glutamate</text>
        <dbReference type="Rhea" id="RHEA:36779"/>
        <dbReference type="ChEBI" id="CHEBI:16810"/>
        <dbReference type="ChEBI" id="CHEBI:29985"/>
        <dbReference type="ChEBI" id="CHEBI:57964"/>
        <dbReference type="ChEBI" id="CHEBI:73996"/>
        <dbReference type="EC" id="2.6.1.102"/>
    </reaction>
</comment>
<evidence type="ECO:0000256" key="10">
    <source>
        <dbReference type="PIRSR" id="PIRSR000390-1"/>
    </source>
</evidence>
<evidence type="ECO:0000256" key="8">
    <source>
        <dbReference type="ARBA" id="ARBA00066317"/>
    </source>
</evidence>
<reference evidence="13 14" key="1">
    <citation type="submission" date="2016-12" db="EMBL/GenBank/DDBJ databases">
        <authorList>
            <person name="Song W.-J."/>
            <person name="Kurnit D.M."/>
        </authorList>
    </citation>
    <scope>NUCLEOTIDE SEQUENCE [LARGE SCALE GENOMIC DNA]</scope>
    <source>
        <strain evidence="13 14">175</strain>
    </source>
</reference>
<feature type="active site" description="Proton acceptor" evidence="10">
    <location>
        <position position="187"/>
    </location>
</feature>
<evidence type="ECO:0000256" key="2">
    <source>
        <dbReference type="ARBA" id="ARBA00005125"/>
    </source>
</evidence>
<dbReference type="Pfam" id="PF01041">
    <property type="entry name" value="DegT_DnrJ_EryC1"/>
    <property type="match status" value="1"/>
</dbReference>
<dbReference type="InterPro" id="IPR015424">
    <property type="entry name" value="PyrdxlP-dep_Trfase"/>
</dbReference>
<dbReference type="GO" id="GO:0030170">
    <property type="term" value="F:pyridoxal phosphate binding"/>
    <property type="evidence" value="ECO:0007669"/>
    <property type="project" value="TreeGrafter"/>
</dbReference>
<evidence type="ECO:0000256" key="12">
    <source>
        <dbReference type="RuleBase" id="RU004508"/>
    </source>
</evidence>
<dbReference type="STRING" id="1760988.SAMN02949497_0237"/>
<dbReference type="GO" id="GO:0000271">
    <property type="term" value="P:polysaccharide biosynthetic process"/>
    <property type="evidence" value="ECO:0007669"/>
    <property type="project" value="TreeGrafter"/>
</dbReference>
<comment type="cofactor">
    <cofactor evidence="1">
        <name>pyridoxal 5'-phosphate</name>
        <dbReference type="ChEBI" id="CHEBI:597326"/>
    </cofactor>
</comment>
<gene>
    <name evidence="13" type="ORF">SAMN02949497_0237</name>
</gene>
<dbReference type="AlphaFoldDB" id="A0A1Y6D4S2"/>
<dbReference type="Gene3D" id="3.40.640.10">
    <property type="entry name" value="Type I PLP-dependent aspartate aminotransferase-like (Major domain)"/>
    <property type="match status" value="1"/>
</dbReference>
<evidence type="ECO:0000256" key="9">
    <source>
        <dbReference type="ARBA" id="ARBA00074221"/>
    </source>
</evidence>
<evidence type="ECO:0000256" key="11">
    <source>
        <dbReference type="PIRSR" id="PIRSR000390-2"/>
    </source>
</evidence>
<keyword evidence="4" id="KW-0808">Transferase</keyword>
<name>A0A1Y6D4S2_9GAMM</name>
<dbReference type="InterPro" id="IPR015421">
    <property type="entry name" value="PyrdxlP-dep_Trfase_major"/>
</dbReference>
<evidence type="ECO:0000313" key="14">
    <source>
        <dbReference type="Proteomes" id="UP000192923"/>
    </source>
</evidence>
<dbReference type="SUPFAM" id="SSF53383">
    <property type="entry name" value="PLP-dependent transferases"/>
    <property type="match status" value="1"/>
</dbReference>
<keyword evidence="14" id="KW-1185">Reference proteome</keyword>
<dbReference type="PIRSF" id="PIRSF000390">
    <property type="entry name" value="PLP_StrS"/>
    <property type="match status" value="1"/>
</dbReference>
<evidence type="ECO:0000256" key="3">
    <source>
        <dbReference type="ARBA" id="ARBA00022576"/>
    </source>
</evidence>
<evidence type="ECO:0000256" key="7">
    <source>
        <dbReference type="ARBA" id="ARBA00051587"/>
    </source>
</evidence>
<dbReference type="EMBL" id="FXAM01000003">
    <property type="protein sequence ID" value="SMF97667.1"/>
    <property type="molecule type" value="Genomic_DNA"/>
</dbReference>
<protein>
    <recommendedName>
        <fullName evidence="9">GDP-perosamine synthase</fullName>
        <ecNumber evidence="8">2.6.1.102</ecNumber>
    </recommendedName>
</protein>
<dbReference type="OrthoDB" id="9804264at2"/>
<comment type="similarity">
    <text evidence="6 12">Belongs to the DegT/DnrJ/EryC1 family.</text>
</comment>
<evidence type="ECO:0000256" key="1">
    <source>
        <dbReference type="ARBA" id="ARBA00001933"/>
    </source>
</evidence>